<feature type="compositionally biased region" description="Polar residues" evidence="1">
    <location>
        <begin position="1"/>
        <end position="13"/>
    </location>
</feature>
<feature type="region of interest" description="Disordered" evidence="1">
    <location>
        <begin position="1"/>
        <end position="28"/>
    </location>
</feature>
<evidence type="ECO:0000313" key="3">
    <source>
        <dbReference type="Proteomes" id="UP000186817"/>
    </source>
</evidence>
<accession>A0A1Q9CAJ1</accession>
<feature type="compositionally biased region" description="Low complexity" evidence="1">
    <location>
        <begin position="18"/>
        <end position="28"/>
    </location>
</feature>
<gene>
    <name evidence="2" type="ORF">AK812_SmicGene39711</name>
</gene>
<name>A0A1Q9CAJ1_SYMMI</name>
<sequence length="82" mass="8229">MQPIPTVSVQATSPADLPLPEEATATPTKEAETVVAATALPPTQTLAEPAPEAALDSAMLSAQMELDMTIAAGVLNAGSFAP</sequence>
<evidence type="ECO:0000256" key="1">
    <source>
        <dbReference type="SAM" id="MobiDB-lite"/>
    </source>
</evidence>
<reference evidence="2 3" key="1">
    <citation type="submission" date="2016-02" db="EMBL/GenBank/DDBJ databases">
        <title>Genome analysis of coral dinoflagellate symbionts highlights evolutionary adaptations to a symbiotic lifestyle.</title>
        <authorList>
            <person name="Aranda M."/>
            <person name="Li Y."/>
            <person name="Liew Y.J."/>
            <person name="Baumgarten S."/>
            <person name="Simakov O."/>
            <person name="Wilson M."/>
            <person name="Piel J."/>
            <person name="Ashoor H."/>
            <person name="Bougouffa S."/>
            <person name="Bajic V.B."/>
            <person name="Ryu T."/>
            <person name="Ravasi T."/>
            <person name="Bayer T."/>
            <person name="Micklem G."/>
            <person name="Kim H."/>
            <person name="Bhak J."/>
            <person name="Lajeunesse T.C."/>
            <person name="Voolstra C.R."/>
        </authorList>
    </citation>
    <scope>NUCLEOTIDE SEQUENCE [LARGE SCALE GENOMIC DNA]</scope>
    <source>
        <strain evidence="2 3">CCMP2467</strain>
    </source>
</reference>
<proteinExistence type="predicted"/>
<dbReference type="Proteomes" id="UP000186817">
    <property type="component" value="Unassembled WGS sequence"/>
</dbReference>
<comment type="caution">
    <text evidence="2">The sequence shown here is derived from an EMBL/GenBank/DDBJ whole genome shotgun (WGS) entry which is preliminary data.</text>
</comment>
<protein>
    <submittedName>
        <fullName evidence="2">Uncharacterized protein</fullName>
    </submittedName>
</protein>
<keyword evidence="3" id="KW-1185">Reference proteome</keyword>
<organism evidence="2 3">
    <name type="scientific">Symbiodinium microadriaticum</name>
    <name type="common">Dinoflagellate</name>
    <name type="synonym">Zooxanthella microadriatica</name>
    <dbReference type="NCBI Taxonomy" id="2951"/>
    <lineage>
        <taxon>Eukaryota</taxon>
        <taxon>Sar</taxon>
        <taxon>Alveolata</taxon>
        <taxon>Dinophyceae</taxon>
        <taxon>Suessiales</taxon>
        <taxon>Symbiodiniaceae</taxon>
        <taxon>Symbiodinium</taxon>
    </lineage>
</organism>
<dbReference type="EMBL" id="LSRX01001432">
    <property type="protein sequence ID" value="OLP79941.1"/>
    <property type="molecule type" value="Genomic_DNA"/>
</dbReference>
<dbReference type="AlphaFoldDB" id="A0A1Q9CAJ1"/>
<evidence type="ECO:0000313" key="2">
    <source>
        <dbReference type="EMBL" id="OLP79941.1"/>
    </source>
</evidence>